<dbReference type="AlphaFoldDB" id="T0YJQ9"/>
<organism evidence="2">
    <name type="scientific">mine drainage metagenome</name>
    <dbReference type="NCBI Taxonomy" id="410659"/>
    <lineage>
        <taxon>unclassified sequences</taxon>
        <taxon>metagenomes</taxon>
        <taxon>ecological metagenomes</taxon>
    </lineage>
</organism>
<sequence length="248" mass="27385">EEDRLLTERREVDDTVQLLERHRYYTGPLGALRSPRLLSFFGEATGEAFATLQTEVRALGEAAFVVGPRDAQRMVHFLVAVPREQADAVGRIAQQAGVHLASLPAHPGSIAEEVPLLVQRRTTIDLRLGAIRDRLAAIAAQWGARVVALEEAFEIENRKFEAGARMGVGRDSFALEGWVPKRHYEALERALRARMEERVHLYPIATDEEAPTLMDNPPGSAGSSSSSSSTRSRSRRSSTRLDLRPGVP</sequence>
<gene>
    <name evidence="2" type="ORF">B1B_16821</name>
</gene>
<evidence type="ECO:0000256" key="1">
    <source>
        <dbReference type="SAM" id="MobiDB-lite"/>
    </source>
</evidence>
<name>T0YJQ9_9ZZZZ</name>
<feature type="non-terminal residue" evidence="2">
    <location>
        <position position="248"/>
    </location>
</feature>
<accession>T0YJQ9</accession>
<comment type="caution">
    <text evidence="2">The sequence shown here is derived from an EMBL/GenBank/DDBJ whole genome shotgun (WGS) entry which is preliminary data.</text>
</comment>
<feature type="compositionally biased region" description="Basic and acidic residues" evidence="1">
    <location>
        <begin position="239"/>
        <end position="248"/>
    </location>
</feature>
<dbReference type="EMBL" id="AUZY01011215">
    <property type="protein sequence ID" value="EQD35671.1"/>
    <property type="molecule type" value="Genomic_DNA"/>
</dbReference>
<feature type="region of interest" description="Disordered" evidence="1">
    <location>
        <begin position="206"/>
        <end position="248"/>
    </location>
</feature>
<reference evidence="2" key="2">
    <citation type="journal article" date="2014" name="ISME J.">
        <title>Microbial stratification in low pH oxic and suboxic macroscopic growths along an acid mine drainage.</title>
        <authorList>
            <person name="Mendez-Garcia C."/>
            <person name="Mesa V."/>
            <person name="Sprenger R.R."/>
            <person name="Richter M."/>
            <person name="Diez M.S."/>
            <person name="Solano J."/>
            <person name="Bargiela R."/>
            <person name="Golyshina O.V."/>
            <person name="Manteca A."/>
            <person name="Ramos J.L."/>
            <person name="Gallego J.R."/>
            <person name="Llorente I."/>
            <person name="Martins Dos Santos V.A."/>
            <person name="Jensen O.N."/>
            <person name="Pelaez A.I."/>
            <person name="Sanchez J."/>
            <person name="Ferrer M."/>
        </authorList>
    </citation>
    <scope>NUCLEOTIDE SEQUENCE</scope>
</reference>
<proteinExistence type="predicted"/>
<feature type="non-terminal residue" evidence="2">
    <location>
        <position position="1"/>
    </location>
</feature>
<protein>
    <submittedName>
        <fullName evidence="2">V-type ATPase 116kDa subunit family protein</fullName>
    </submittedName>
</protein>
<reference evidence="2" key="1">
    <citation type="submission" date="2013-08" db="EMBL/GenBank/DDBJ databases">
        <authorList>
            <person name="Mendez C."/>
            <person name="Richter M."/>
            <person name="Ferrer M."/>
            <person name="Sanchez J."/>
        </authorList>
    </citation>
    <scope>NUCLEOTIDE SEQUENCE</scope>
</reference>
<evidence type="ECO:0000313" key="2">
    <source>
        <dbReference type="EMBL" id="EQD35671.1"/>
    </source>
</evidence>